<comment type="subunit">
    <text evidence="14">Subunit of dynactin, a multiprotein complex part of a tripartite complex with dynein and a adapter, such as BICDL1, BICD2 or HOOK3. The dynactin complex is built around ACTR1A/ACTB filament and consists of an actin-related filament composed of a shoulder domain, a pointed end and a barbed end. Its length is defined by its flexible shoulder domain. The soulder is composed of 2 DCTN1 subunits, 4 DCTN2 and 2 DCTN3. The 4 DCNT2 (via N-terminus) bind the ACTR1A filament and act as molecular rulers to determine the length. The pointed end is important for binding dynein-dynactin cargo adapters. Consists of 4 subunits: ACTR10, DCNT4, DCTN5 and DCTN6. The barbed end is composed of a CAPZA1:CAPZB heterodimers, which binds ACTR1A/ACTB filament and dynactin and stabilizes dynactin. Interacts with ATP7B, but not ATP7A, in a copper-dependent manner. Interacts with ANK2; this interaction is required for localization at costameres. Interacts with N4BP2L1.</text>
</comment>
<evidence type="ECO:0000256" key="10">
    <source>
        <dbReference type="ARBA" id="ARBA00023054"/>
    </source>
</evidence>
<evidence type="ECO:0000256" key="7">
    <source>
        <dbReference type="ARBA" id="ARBA00022553"/>
    </source>
</evidence>
<keyword evidence="10" id="KW-0175">Coiled coil</keyword>
<evidence type="ECO:0000313" key="15">
    <source>
        <dbReference type="EMBL" id="GMT24271.1"/>
    </source>
</evidence>
<accession>A0AAV5VWU5</accession>
<evidence type="ECO:0000256" key="14">
    <source>
        <dbReference type="ARBA" id="ARBA00093507"/>
    </source>
</evidence>
<dbReference type="InterPro" id="IPR008603">
    <property type="entry name" value="DCTN4"/>
</dbReference>
<organism evidence="15 16">
    <name type="scientific">Pristionchus fissidentatus</name>
    <dbReference type="NCBI Taxonomy" id="1538716"/>
    <lineage>
        <taxon>Eukaryota</taxon>
        <taxon>Metazoa</taxon>
        <taxon>Ecdysozoa</taxon>
        <taxon>Nematoda</taxon>
        <taxon>Chromadorea</taxon>
        <taxon>Rhabditida</taxon>
        <taxon>Rhabditina</taxon>
        <taxon>Diplogasteromorpha</taxon>
        <taxon>Diplogasteroidea</taxon>
        <taxon>Neodiplogasteridae</taxon>
        <taxon>Pristionchus</taxon>
    </lineage>
</organism>
<comment type="subcellular location">
    <subcellularLocation>
        <location evidence="3">Cytoplasm</location>
        <location evidence="3">Cell cortex</location>
    </subcellularLocation>
    <subcellularLocation>
        <location evidence="1">Cytoplasm</location>
        <location evidence="1">Cytoskeleton</location>
        <location evidence="1">Microtubule organizing center</location>
        <location evidence="1">Centrosome</location>
    </subcellularLocation>
    <subcellularLocation>
        <location evidence="2">Cytoplasm</location>
        <location evidence="2">Cytoskeleton</location>
        <location evidence="2">Stress fiber</location>
    </subcellularLocation>
    <subcellularLocation>
        <location evidence="4">Cytoplasm</location>
        <location evidence="4">Myofibril</location>
    </subcellularLocation>
</comment>
<evidence type="ECO:0000256" key="9">
    <source>
        <dbReference type="ARBA" id="ARBA00022990"/>
    </source>
</evidence>
<evidence type="ECO:0000313" key="16">
    <source>
        <dbReference type="Proteomes" id="UP001432322"/>
    </source>
</evidence>
<dbReference type="GO" id="GO:0001725">
    <property type="term" value="C:stress fiber"/>
    <property type="evidence" value="ECO:0007669"/>
    <property type="project" value="UniProtKB-SubCell"/>
</dbReference>
<dbReference type="GO" id="GO:0030016">
    <property type="term" value="C:myofibril"/>
    <property type="evidence" value="ECO:0007669"/>
    <property type="project" value="UniProtKB-SubCell"/>
</dbReference>
<dbReference type="Pfam" id="PF05502">
    <property type="entry name" value="Dynactin_p62"/>
    <property type="match status" value="2"/>
</dbReference>
<sequence length="405" mass="46113">MASILQLDRVLYECSCNEWASLCRLFYCRHCSILRCPSCTANEIDCTFCGTCLENVPVGEARIRKNRCINCYQCPVCSSTLSAHNSGDAIFLSCVVCKWSTFESDLHQQPTAGNWKVHENIFDTELNAVVEQMKQYELNEKAQRDILKRRSNAVGSRLTDRFGLQQMYQKRKLAFEKPTWLAPERIPVQVDELGDDVLTAPVNLSKTLGLYSRIRQPLAKGLIARPVRMPLRGRRVLRCTQCTHNLSKLEYSPSSVVFKIQYFARTYVPELRLSYETKLAVGYSCPVWITVNNESVARTEVVLLADNEESSLECETAVIEFSLPPHDDNGDHNNQPISSITPGDDVVVSRRRNRVGLKLNVKVDKSRESNTLHLILKWKNELTSMTSDNGQDWRETRVKIQLGKS</sequence>
<evidence type="ECO:0000256" key="12">
    <source>
        <dbReference type="ARBA" id="ARBA00034776"/>
    </source>
</evidence>
<evidence type="ECO:0000256" key="11">
    <source>
        <dbReference type="ARBA" id="ARBA00023212"/>
    </source>
</evidence>
<evidence type="ECO:0000256" key="8">
    <source>
        <dbReference type="ARBA" id="ARBA00022843"/>
    </source>
</evidence>
<keyword evidence="11" id="KW-0206">Cytoskeleton</keyword>
<dbReference type="PANTHER" id="PTHR13034">
    <property type="entry name" value="DYNACTIN P62 SUBUNIT"/>
    <property type="match status" value="1"/>
</dbReference>
<evidence type="ECO:0000256" key="13">
    <source>
        <dbReference type="ARBA" id="ARBA00034864"/>
    </source>
</evidence>
<evidence type="ECO:0000256" key="6">
    <source>
        <dbReference type="ARBA" id="ARBA00022499"/>
    </source>
</evidence>
<evidence type="ECO:0000256" key="5">
    <source>
        <dbReference type="ARBA" id="ARBA00022490"/>
    </source>
</evidence>
<dbReference type="PANTHER" id="PTHR13034:SF2">
    <property type="entry name" value="DYNACTIN SUBUNIT 4"/>
    <property type="match status" value="1"/>
</dbReference>
<keyword evidence="16" id="KW-1185">Reference proteome</keyword>
<keyword evidence="7" id="KW-0597">Phosphoprotein</keyword>
<dbReference type="AlphaFoldDB" id="A0AAV5VWU5"/>
<proteinExistence type="inferred from homology"/>
<reference evidence="15" key="1">
    <citation type="submission" date="2023-10" db="EMBL/GenBank/DDBJ databases">
        <title>Genome assembly of Pristionchus species.</title>
        <authorList>
            <person name="Yoshida K."/>
            <person name="Sommer R.J."/>
        </authorList>
    </citation>
    <scope>NUCLEOTIDE SEQUENCE</scope>
    <source>
        <strain evidence="15">RS5133</strain>
    </source>
</reference>
<evidence type="ECO:0000256" key="3">
    <source>
        <dbReference type="ARBA" id="ARBA00004544"/>
    </source>
</evidence>
<dbReference type="Proteomes" id="UP001432322">
    <property type="component" value="Unassembled WGS sequence"/>
</dbReference>
<comment type="similarity">
    <text evidence="12">Belongs to the dynactin subunit 4 family.</text>
</comment>
<dbReference type="EMBL" id="BTSY01000004">
    <property type="protein sequence ID" value="GMT24271.1"/>
    <property type="molecule type" value="Genomic_DNA"/>
</dbReference>
<comment type="caution">
    <text evidence="15">The sequence shown here is derived from an EMBL/GenBank/DDBJ whole genome shotgun (WGS) entry which is preliminary data.</text>
</comment>
<dbReference type="GO" id="GO:0005938">
    <property type="term" value="C:cell cortex"/>
    <property type="evidence" value="ECO:0007669"/>
    <property type="project" value="UniProtKB-SubCell"/>
</dbReference>
<keyword evidence="6" id="KW-1017">Isopeptide bond</keyword>
<evidence type="ECO:0000256" key="1">
    <source>
        <dbReference type="ARBA" id="ARBA00004300"/>
    </source>
</evidence>
<keyword evidence="5" id="KW-0963">Cytoplasm</keyword>
<dbReference type="GO" id="GO:0005869">
    <property type="term" value="C:dynactin complex"/>
    <property type="evidence" value="ECO:0007669"/>
    <property type="project" value="InterPro"/>
</dbReference>
<dbReference type="GO" id="GO:0005813">
    <property type="term" value="C:centrosome"/>
    <property type="evidence" value="ECO:0007669"/>
    <property type="project" value="UniProtKB-SubCell"/>
</dbReference>
<gene>
    <name evidence="15" type="ORF">PFISCL1PPCAC_15568</name>
</gene>
<name>A0AAV5VWU5_9BILA</name>
<evidence type="ECO:0000256" key="4">
    <source>
        <dbReference type="ARBA" id="ARBA00004657"/>
    </source>
</evidence>
<protein>
    <recommendedName>
        <fullName evidence="13">Dynactin subunit 4</fullName>
    </recommendedName>
</protein>
<keyword evidence="9" id="KW-0007">Acetylation</keyword>
<keyword evidence="8" id="KW-0832">Ubl conjugation</keyword>
<evidence type="ECO:0000256" key="2">
    <source>
        <dbReference type="ARBA" id="ARBA00004529"/>
    </source>
</evidence>